<proteinExistence type="predicted"/>
<evidence type="ECO:0000313" key="1">
    <source>
        <dbReference type="EMBL" id="SHJ65800.1"/>
    </source>
</evidence>
<accession>A0A1M6L3N1</accession>
<dbReference type="OrthoDB" id="1708334at2"/>
<dbReference type="STRING" id="1121301.SAMN02745912_00634"/>
<dbReference type="InterPro" id="IPR036209">
    <property type="entry name" value="YwmB-like_sf"/>
</dbReference>
<dbReference type="RefSeq" id="WP_073146926.1">
    <property type="nucleotide sequence ID" value="NZ_FRAG01000005.1"/>
</dbReference>
<keyword evidence="2" id="KW-1185">Reference proteome</keyword>
<dbReference type="InterPro" id="IPR014794">
    <property type="entry name" value="DUF1779"/>
</dbReference>
<name>A0A1M6L3N1_PARC5</name>
<dbReference type="AlphaFoldDB" id="A0A1M6L3N1"/>
<dbReference type="Pfam" id="PF08680">
    <property type="entry name" value="DUF1779"/>
    <property type="match status" value="1"/>
</dbReference>
<organism evidence="1 2">
    <name type="scientific">Paramaledivibacter caminithermalis (strain DSM 15212 / CIP 107654 / DViRD3)</name>
    <name type="common">Clostridium caminithermale</name>
    <dbReference type="NCBI Taxonomy" id="1121301"/>
    <lineage>
        <taxon>Bacteria</taxon>
        <taxon>Bacillati</taxon>
        <taxon>Bacillota</taxon>
        <taxon>Clostridia</taxon>
        <taxon>Peptostreptococcales</taxon>
        <taxon>Caminicellaceae</taxon>
        <taxon>Paramaledivibacter</taxon>
    </lineage>
</organism>
<evidence type="ECO:0000313" key="2">
    <source>
        <dbReference type="Proteomes" id="UP000184465"/>
    </source>
</evidence>
<sequence>MYKKLFIYICILLFSVSIVFGNTNENLKPEVAVETIFTESGAVFDHVNINSYVIIKDEFKTIDNVTKICNDISEKLNIKEINLKKENDENYCFINARGIIEEGEYVTVIVQSSRSVDLRESSIVVDVIETKEQYDLEELCSKIRYILSSYGKVNLNINLSGYYNGLVSNKELQENINKLLNIIGAKKVEGISEDKVISITGYTPNIKKHISYCGRKANINIASRYNSYENRTDILIGTPLIVLEY</sequence>
<protein>
    <submittedName>
        <fullName evidence="1">TATA-box binding</fullName>
    </submittedName>
</protein>
<dbReference type="Proteomes" id="UP000184465">
    <property type="component" value="Unassembled WGS sequence"/>
</dbReference>
<dbReference type="Gene3D" id="3.30.360.40">
    <property type="entry name" value="YwmB-like"/>
    <property type="match status" value="1"/>
</dbReference>
<dbReference type="EMBL" id="FRAG01000005">
    <property type="protein sequence ID" value="SHJ65800.1"/>
    <property type="molecule type" value="Genomic_DNA"/>
</dbReference>
<dbReference type="SUPFAM" id="SSF143842">
    <property type="entry name" value="YwmB-like"/>
    <property type="match status" value="1"/>
</dbReference>
<reference evidence="1 2" key="1">
    <citation type="submission" date="2016-11" db="EMBL/GenBank/DDBJ databases">
        <authorList>
            <person name="Jaros S."/>
            <person name="Januszkiewicz K."/>
            <person name="Wedrychowicz H."/>
        </authorList>
    </citation>
    <scope>NUCLEOTIDE SEQUENCE [LARGE SCALE GENOMIC DNA]</scope>
    <source>
        <strain evidence="1 2">DSM 15212</strain>
    </source>
</reference>
<gene>
    <name evidence="1" type="ORF">SAMN02745912_00634</name>
</gene>